<protein>
    <recommendedName>
        <fullName evidence="4">Secreted protein</fullName>
    </recommendedName>
</protein>
<keyword evidence="1" id="KW-0732">Signal</keyword>
<organism evidence="2 3">
    <name type="scientific">Fasciola hepatica</name>
    <name type="common">Liver fluke</name>
    <dbReference type="NCBI Taxonomy" id="6192"/>
    <lineage>
        <taxon>Eukaryota</taxon>
        <taxon>Metazoa</taxon>
        <taxon>Spiralia</taxon>
        <taxon>Lophotrochozoa</taxon>
        <taxon>Platyhelminthes</taxon>
        <taxon>Trematoda</taxon>
        <taxon>Digenea</taxon>
        <taxon>Plagiorchiida</taxon>
        <taxon>Echinostomata</taxon>
        <taxon>Echinostomatoidea</taxon>
        <taxon>Fasciolidae</taxon>
        <taxon>Fasciola</taxon>
    </lineage>
</organism>
<gene>
    <name evidence="2" type="ORF">D915_007154</name>
</gene>
<evidence type="ECO:0000313" key="2">
    <source>
        <dbReference type="EMBL" id="THD21736.1"/>
    </source>
</evidence>
<dbReference type="EMBL" id="JXXN02003298">
    <property type="protein sequence ID" value="THD21736.1"/>
    <property type="molecule type" value="Genomic_DNA"/>
</dbReference>
<evidence type="ECO:0008006" key="4">
    <source>
        <dbReference type="Google" id="ProtNLM"/>
    </source>
</evidence>
<reference evidence="2" key="1">
    <citation type="submission" date="2019-03" db="EMBL/GenBank/DDBJ databases">
        <title>Improved annotation for the trematode Fasciola hepatica.</title>
        <authorList>
            <person name="Choi Y.-J."/>
            <person name="Martin J."/>
            <person name="Mitreva M."/>
        </authorList>
    </citation>
    <scope>NUCLEOTIDE SEQUENCE [LARGE SCALE GENOMIC DNA]</scope>
</reference>
<evidence type="ECO:0000313" key="3">
    <source>
        <dbReference type="Proteomes" id="UP000230066"/>
    </source>
</evidence>
<name>A0A4E0R540_FASHE</name>
<proteinExistence type="predicted"/>
<evidence type="ECO:0000256" key="1">
    <source>
        <dbReference type="SAM" id="SignalP"/>
    </source>
</evidence>
<dbReference type="Proteomes" id="UP000230066">
    <property type="component" value="Unassembled WGS sequence"/>
</dbReference>
<feature type="chain" id="PRO_5020024954" description="Secreted protein" evidence="1">
    <location>
        <begin position="31"/>
        <end position="66"/>
    </location>
</feature>
<comment type="caution">
    <text evidence="2">The sequence shown here is derived from an EMBL/GenBank/DDBJ whole genome shotgun (WGS) entry which is preliminary data.</text>
</comment>
<accession>A0A4E0R540</accession>
<keyword evidence="3" id="KW-1185">Reference proteome</keyword>
<sequence>MGTRLRMACVKCPWFSSMSMMVLLIYRCASREIAATFCAPLWIGDRCTRRRLHRNVGTVGFDDAPA</sequence>
<dbReference type="AlphaFoldDB" id="A0A4E0R540"/>
<feature type="signal peptide" evidence="1">
    <location>
        <begin position="1"/>
        <end position="30"/>
    </location>
</feature>